<dbReference type="CDD" id="cd00555">
    <property type="entry name" value="Maf"/>
    <property type="match status" value="1"/>
</dbReference>
<dbReference type="Gene3D" id="3.90.950.10">
    <property type="match status" value="1"/>
</dbReference>
<keyword evidence="2 4" id="KW-0378">Hydrolase</keyword>
<comment type="catalytic activity">
    <reaction evidence="4">
        <text>UTP + H2O = UMP + diphosphate + H(+)</text>
        <dbReference type="Rhea" id="RHEA:29395"/>
        <dbReference type="ChEBI" id="CHEBI:15377"/>
        <dbReference type="ChEBI" id="CHEBI:15378"/>
        <dbReference type="ChEBI" id="CHEBI:33019"/>
        <dbReference type="ChEBI" id="CHEBI:46398"/>
        <dbReference type="ChEBI" id="CHEBI:57865"/>
        <dbReference type="EC" id="3.6.1.9"/>
    </reaction>
</comment>
<dbReference type="EC" id="3.6.1.9" evidence="4"/>
<proteinExistence type="inferred from homology"/>
<evidence type="ECO:0000256" key="3">
    <source>
        <dbReference type="ARBA" id="ARBA00023080"/>
    </source>
</evidence>
<dbReference type="RefSeq" id="WP_151150081.1">
    <property type="nucleotide sequence ID" value="NZ_WAIE01000001.1"/>
</dbReference>
<comment type="cofactor">
    <cofactor evidence="1 4">
        <name>a divalent metal cation</name>
        <dbReference type="ChEBI" id="CHEBI:60240"/>
    </cofactor>
</comment>
<dbReference type="GO" id="GO:0009117">
    <property type="term" value="P:nucleotide metabolic process"/>
    <property type="evidence" value="ECO:0007669"/>
    <property type="project" value="UniProtKB-KW"/>
</dbReference>
<evidence type="ECO:0000256" key="4">
    <source>
        <dbReference type="HAMAP-Rule" id="MF_00528"/>
    </source>
</evidence>
<dbReference type="PANTHER" id="PTHR43213:SF5">
    <property type="entry name" value="BIFUNCTIONAL DTTP_UTP PYROPHOSPHATASE_METHYLTRANSFERASE PROTEIN-RELATED"/>
    <property type="match status" value="1"/>
</dbReference>
<gene>
    <name evidence="5" type="primary">maf</name>
    <name evidence="5" type="ORF">F8A88_05580</name>
</gene>
<comment type="similarity">
    <text evidence="4">Belongs to the Maf family. YhdE subfamily.</text>
</comment>
<keyword evidence="6" id="KW-1185">Reference proteome</keyword>
<dbReference type="GO" id="GO:0005737">
    <property type="term" value="C:cytoplasm"/>
    <property type="evidence" value="ECO:0007669"/>
    <property type="project" value="UniProtKB-SubCell"/>
</dbReference>
<dbReference type="AlphaFoldDB" id="A0A6N6N7R1"/>
<dbReference type="GO" id="GO:0047429">
    <property type="term" value="F:nucleoside triphosphate diphosphatase activity"/>
    <property type="evidence" value="ECO:0007669"/>
    <property type="project" value="UniProtKB-EC"/>
</dbReference>
<dbReference type="HAMAP" id="MF_00528">
    <property type="entry name" value="Maf"/>
    <property type="match status" value="1"/>
</dbReference>
<dbReference type="PIRSF" id="PIRSF006305">
    <property type="entry name" value="Maf"/>
    <property type="match status" value="1"/>
</dbReference>
<comment type="caution">
    <text evidence="4">Lacks conserved residue(s) required for the propagation of feature annotation.</text>
</comment>
<dbReference type="Pfam" id="PF02545">
    <property type="entry name" value="Maf"/>
    <property type="match status" value="1"/>
</dbReference>
<dbReference type="InterPro" id="IPR029001">
    <property type="entry name" value="ITPase-like_fam"/>
</dbReference>
<dbReference type="PANTHER" id="PTHR43213">
    <property type="entry name" value="BIFUNCTIONAL DTTP/UTP PYROPHOSPHATASE/METHYLTRANSFERASE PROTEIN-RELATED"/>
    <property type="match status" value="1"/>
</dbReference>
<dbReference type="Proteomes" id="UP000438699">
    <property type="component" value="Unassembled WGS sequence"/>
</dbReference>
<feature type="site" description="Important for substrate specificity" evidence="4">
    <location>
        <position position="85"/>
    </location>
</feature>
<evidence type="ECO:0000313" key="5">
    <source>
        <dbReference type="EMBL" id="KAB1443708.1"/>
    </source>
</evidence>
<accession>A0A6N6N7R1</accession>
<comment type="caution">
    <text evidence="5">The sequence shown here is derived from an EMBL/GenBank/DDBJ whole genome shotgun (WGS) entry which is preliminary data.</text>
</comment>
<feature type="site" description="Important for substrate specificity" evidence="4">
    <location>
        <position position="169"/>
    </location>
</feature>
<dbReference type="SUPFAM" id="SSF52972">
    <property type="entry name" value="ITPase-like"/>
    <property type="match status" value="1"/>
</dbReference>
<dbReference type="NCBIfam" id="TIGR00172">
    <property type="entry name" value="maf"/>
    <property type="match status" value="1"/>
</dbReference>
<comment type="function">
    <text evidence="4">Nucleoside triphosphate pyrophosphatase that hydrolyzes dTTP and UTP. May have a dual role in cell division arrest and in preventing the incorporation of modified nucleotides into cellular nucleic acids.</text>
</comment>
<name>A0A6N6N7R1_9BACT</name>
<reference evidence="5 6" key="1">
    <citation type="journal article" date="2017" name="Int. J. Syst. Evol. Microbiol.">
        <title>Desulfovibrio senegalensis sp. nov., a mesophilic sulfate reducer isolated from marine sediment.</title>
        <authorList>
            <person name="Thioye A."/>
            <person name="Gam Z.B.A."/>
            <person name="Mbengue M."/>
            <person name="Cayol J.L."/>
            <person name="Joseph-Bartoli M."/>
            <person name="Toure-Kane C."/>
            <person name="Labat M."/>
        </authorList>
    </citation>
    <scope>NUCLEOTIDE SEQUENCE [LARGE SCALE GENOMIC DNA]</scope>
    <source>
        <strain evidence="5 6">DSM 101509</strain>
    </source>
</reference>
<evidence type="ECO:0000313" key="6">
    <source>
        <dbReference type="Proteomes" id="UP000438699"/>
    </source>
</evidence>
<sequence length="216" mass="23389">MKAYDNSFHGPFASVSSLVLASGSPRRKQLLSEAGLNFTVHASDMDEPQPLLHEKPRDYAERMALLKTRDVAHEYPQSAVIGADTIVVLDEQIMGKPTSQKDALDMLEALSGNTHHVITGCCLMLPTAPSPVLFSAKTDVMMRKSKQEELMAYIASGEPMDKAGAYAIQGIGGFMVREIHGSYSNVVGLPVAEVLDSLLKAGIVQPNMDLPPHTKE</sequence>
<keyword evidence="4" id="KW-0963">Cytoplasm</keyword>
<evidence type="ECO:0000256" key="2">
    <source>
        <dbReference type="ARBA" id="ARBA00022801"/>
    </source>
</evidence>
<protein>
    <recommendedName>
        <fullName evidence="4">dTTP/UTP pyrophosphatase</fullName>
        <shortName evidence="4">dTTPase/UTPase</shortName>
        <ecNumber evidence="4">3.6.1.9</ecNumber>
    </recommendedName>
    <alternativeName>
        <fullName evidence="4">Nucleoside triphosphate pyrophosphatase</fullName>
    </alternativeName>
    <alternativeName>
        <fullName evidence="4">Nucleotide pyrophosphatase</fullName>
        <shortName evidence="4">Nucleotide PPase</shortName>
    </alternativeName>
</protein>
<organism evidence="5 6">
    <name type="scientific">Pseudodesulfovibrio senegalensis</name>
    <dbReference type="NCBI Taxonomy" id="1721087"/>
    <lineage>
        <taxon>Bacteria</taxon>
        <taxon>Pseudomonadati</taxon>
        <taxon>Thermodesulfobacteriota</taxon>
        <taxon>Desulfovibrionia</taxon>
        <taxon>Desulfovibrionales</taxon>
        <taxon>Desulfovibrionaceae</taxon>
    </lineage>
</organism>
<keyword evidence="3 4" id="KW-0546">Nucleotide metabolism</keyword>
<dbReference type="EMBL" id="WAIE01000001">
    <property type="protein sequence ID" value="KAB1443708.1"/>
    <property type="molecule type" value="Genomic_DNA"/>
</dbReference>
<evidence type="ECO:0000256" key="1">
    <source>
        <dbReference type="ARBA" id="ARBA00001968"/>
    </source>
</evidence>
<comment type="catalytic activity">
    <reaction evidence="4">
        <text>dTTP + H2O = dTMP + diphosphate + H(+)</text>
        <dbReference type="Rhea" id="RHEA:28534"/>
        <dbReference type="ChEBI" id="CHEBI:15377"/>
        <dbReference type="ChEBI" id="CHEBI:15378"/>
        <dbReference type="ChEBI" id="CHEBI:33019"/>
        <dbReference type="ChEBI" id="CHEBI:37568"/>
        <dbReference type="ChEBI" id="CHEBI:63528"/>
        <dbReference type="EC" id="3.6.1.9"/>
    </reaction>
</comment>
<feature type="site" description="Important for substrate specificity" evidence="4">
    <location>
        <position position="26"/>
    </location>
</feature>
<comment type="subcellular location">
    <subcellularLocation>
        <location evidence="4">Cytoplasm</location>
    </subcellularLocation>
</comment>
<dbReference type="OrthoDB" id="9807767at2"/>
<feature type="active site" description="Proton acceptor" evidence="4">
    <location>
        <position position="84"/>
    </location>
</feature>
<dbReference type="InterPro" id="IPR003697">
    <property type="entry name" value="Maf-like"/>
</dbReference>